<comment type="caution">
    <text evidence="2">The sequence shown here is derived from an EMBL/GenBank/DDBJ whole genome shotgun (WGS) entry which is preliminary data.</text>
</comment>
<evidence type="ECO:0000259" key="1">
    <source>
        <dbReference type="PROSITE" id="PS51186"/>
    </source>
</evidence>
<protein>
    <recommendedName>
        <fullName evidence="1">N-acetyltransferase domain-containing protein</fullName>
    </recommendedName>
</protein>
<sequence length="214" mass="23411">MHRPDWPLTDLGLACGDVTLRPVRDADLDVLVDRLPDDFEHDPRAELLPWLDLAANRRRLLRQDVWRARGTWAPSSWRLDLTVSAQGRPVGVQTLETDDLAGIGTVDTTSWLVSDVRGRGYGVAMRRAVLGLAFDHLGAAAAVTSAREDNASSLGVSRRIGYADNGVSLNASGTGRVRLQHLRLTAEQWHTSGQGRLVTVSGVERCLPWFGTPS</sequence>
<dbReference type="OrthoDB" id="3466127at2"/>
<dbReference type="STRING" id="1631356.VV01_13780"/>
<dbReference type="RefSeq" id="WP_050670386.1">
    <property type="nucleotide sequence ID" value="NZ_LAIR01000002.1"/>
</dbReference>
<dbReference type="Pfam" id="PF13302">
    <property type="entry name" value="Acetyltransf_3"/>
    <property type="match status" value="1"/>
</dbReference>
<dbReference type="AlphaFoldDB" id="A0A0L6CJM0"/>
<dbReference type="GO" id="GO:0016747">
    <property type="term" value="F:acyltransferase activity, transferring groups other than amino-acyl groups"/>
    <property type="evidence" value="ECO:0007669"/>
    <property type="project" value="InterPro"/>
</dbReference>
<dbReference type="PROSITE" id="PS51186">
    <property type="entry name" value="GNAT"/>
    <property type="match status" value="1"/>
</dbReference>
<dbReference type="Proteomes" id="UP000037397">
    <property type="component" value="Unassembled WGS sequence"/>
</dbReference>
<proteinExistence type="predicted"/>
<keyword evidence="3" id="KW-1185">Reference proteome</keyword>
<dbReference type="Gene3D" id="3.40.630.30">
    <property type="match status" value="1"/>
</dbReference>
<name>A0A0L6CJM0_9MICO</name>
<dbReference type="SUPFAM" id="SSF55729">
    <property type="entry name" value="Acyl-CoA N-acyltransferases (Nat)"/>
    <property type="match status" value="1"/>
</dbReference>
<dbReference type="InterPro" id="IPR016181">
    <property type="entry name" value="Acyl_CoA_acyltransferase"/>
</dbReference>
<accession>A0A0L6CJM0</accession>
<reference evidence="3" key="1">
    <citation type="submission" date="2015-03" db="EMBL/GenBank/DDBJ databases">
        <title>Luteipulveratus halotolerans sp. nov., a novel actinobacterium (Dermacoccaceae) from Sarawak, Malaysia.</title>
        <authorList>
            <person name="Juboi H."/>
            <person name="Basik A."/>
            <person name="Shamsul S.S."/>
            <person name="Arnold P."/>
            <person name="Schmitt E.K."/>
            <person name="Sanglier J.-J."/>
            <person name="Yeo T."/>
        </authorList>
    </citation>
    <scope>NUCLEOTIDE SEQUENCE [LARGE SCALE GENOMIC DNA]</scope>
    <source>
        <strain evidence="3">C296001</strain>
    </source>
</reference>
<dbReference type="InterPro" id="IPR000182">
    <property type="entry name" value="GNAT_dom"/>
</dbReference>
<dbReference type="EMBL" id="LAIR01000002">
    <property type="protein sequence ID" value="KNX37981.1"/>
    <property type="molecule type" value="Genomic_DNA"/>
</dbReference>
<feature type="domain" description="N-acetyltransferase" evidence="1">
    <location>
        <begin position="18"/>
        <end position="184"/>
    </location>
</feature>
<evidence type="ECO:0000313" key="3">
    <source>
        <dbReference type="Proteomes" id="UP000037397"/>
    </source>
</evidence>
<evidence type="ECO:0000313" key="2">
    <source>
        <dbReference type="EMBL" id="KNX37981.1"/>
    </source>
</evidence>
<organism evidence="2 3">
    <name type="scientific">Luteipulveratus halotolerans</name>
    <dbReference type="NCBI Taxonomy" id="1631356"/>
    <lineage>
        <taxon>Bacteria</taxon>
        <taxon>Bacillati</taxon>
        <taxon>Actinomycetota</taxon>
        <taxon>Actinomycetes</taxon>
        <taxon>Micrococcales</taxon>
        <taxon>Dermacoccaceae</taxon>
        <taxon>Luteipulveratus</taxon>
    </lineage>
</organism>
<gene>
    <name evidence="2" type="ORF">VV01_13780</name>
</gene>